<dbReference type="InterPro" id="IPR004843">
    <property type="entry name" value="Calcineurin-like_PHP"/>
</dbReference>
<sequence length="288" mass="33812">MAKFIKILRYASDLHLELRTTIKHPKLIPLWDFNVKPTDKYYLALLGDIGNPYQNNLKLFLEKVSPKYQKIFYVPGNHEYYNFRVEPNKSKEEFDQKLEELCNEFDNIIYMNNKTYDLDGIKIIGSTLWSNVPLDHREYISRVLNDYHLIKKKSLENDTLENITIDDTNQWNTDNILFIEKEINNTNGACIVMTHHAPLFSDDNDKKYTADPMYLNGKNNYAFHNNLLHLIKSPVCAWLYGHTHYASKFKKNGVTVATNQLGYTSEEYTVKYNPYAFIDLNTIELESL</sequence>
<dbReference type="PANTHER" id="PTHR37844:SF1">
    <property type="entry name" value="CALCINEURIN-LIKE PHOSPHOESTERASE DOMAIN-CONTAINING PROTEIN"/>
    <property type="match status" value="1"/>
</dbReference>
<evidence type="ECO:0000313" key="2">
    <source>
        <dbReference type="EMBL" id="QKU35005.1"/>
    </source>
</evidence>
<dbReference type="Gene3D" id="3.60.21.10">
    <property type="match status" value="1"/>
</dbReference>
<organism evidence="2">
    <name type="scientific">Tupanvirus soda lake</name>
    <dbReference type="NCBI Taxonomy" id="2126985"/>
    <lineage>
        <taxon>Viruses</taxon>
        <taxon>Varidnaviria</taxon>
        <taxon>Bamfordvirae</taxon>
        <taxon>Nucleocytoviricota</taxon>
        <taxon>Megaviricetes</taxon>
        <taxon>Imitervirales</taxon>
        <taxon>Mimiviridae</taxon>
        <taxon>Megamimivirinae</taxon>
        <taxon>Tupanvirus</taxon>
        <taxon>Tupanvirus salinum</taxon>
    </lineage>
</organism>
<dbReference type="KEGG" id="vg:80518422"/>
<dbReference type="EMBL" id="KY523104">
    <property type="protein sequence ID" value="QKU35005.1"/>
    <property type="molecule type" value="Genomic_DNA"/>
</dbReference>
<protein>
    <submittedName>
        <fullName evidence="2">Calcineurin-like phosphoesterase</fullName>
    </submittedName>
</protein>
<dbReference type="GO" id="GO:0016787">
    <property type="term" value="F:hydrolase activity"/>
    <property type="evidence" value="ECO:0007669"/>
    <property type="project" value="InterPro"/>
</dbReference>
<dbReference type="InterPro" id="IPR029052">
    <property type="entry name" value="Metallo-depent_PP-like"/>
</dbReference>
<dbReference type="PANTHER" id="PTHR37844">
    <property type="entry name" value="SER/THR PROTEIN PHOSPHATASE SUPERFAMILY (AFU_ORTHOLOGUE AFUA_1G14840)"/>
    <property type="match status" value="1"/>
</dbReference>
<dbReference type="Pfam" id="PF00149">
    <property type="entry name" value="Metallophos"/>
    <property type="match status" value="1"/>
</dbReference>
<evidence type="ECO:0000259" key="1">
    <source>
        <dbReference type="Pfam" id="PF00149"/>
    </source>
</evidence>
<reference evidence="2" key="1">
    <citation type="submission" date="2017-01" db="EMBL/GenBank/DDBJ databases">
        <authorList>
            <person name="Assis F.L."/>
            <person name="Abrahao J.S."/>
            <person name="Silva L."/>
            <person name="Khalil J.B."/>
            <person name="Rodrigues R."/>
            <person name="Silva L.S."/>
            <person name="Arantes T."/>
            <person name="Boratto P."/>
            <person name="Andrade M."/>
            <person name="Kroon E.G."/>
            <person name="Ribeiro B."/>
            <person name="Bergier I."/>
            <person name="Seligmann H."/>
            <person name="Ghigo E."/>
            <person name="Colson P."/>
            <person name="Levasseur A."/>
            <person name="Raoult D."/>
            <person name="Scola B.L."/>
        </authorList>
    </citation>
    <scope>NUCLEOTIDE SEQUENCE</scope>
    <source>
        <strain evidence="2">Soda lake</strain>
    </source>
</reference>
<reference evidence="2" key="2">
    <citation type="journal article" date="2018" name="Nat. Commun.">
        <title>Tailed giant Tupanvirus possesses the most complete translational apparatus of the known virosphere.</title>
        <authorList>
            <person name="Abrahao J."/>
            <person name="Silva L."/>
            <person name="Silva L.S."/>
            <person name="Khalil J.Y.B."/>
            <person name="Rodrigues R."/>
            <person name="Arantes T."/>
            <person name="Assis F."/>
            <person name="Boratto P."/>
            <person name="Andrade M."/>
            <person name="Kroon E.G."/>
            <person name="Ribeiro B."/>
            <person name="Bergier I."/>
            <person name="Seligmann H."/>
            <person name="Ghigo E."/>
            <person name="Colson P."/>
            <person name="Levasseur A."/>
            <person name="Kroemer G."/>
            <person name="Raoult D."/>
            <person name="La Scola B."/>
        </authorList>
    </citation>
    <scope>NUCLEOTIDE SEQUENCE [LARGE SCALE GENOMIC DNA]</scope>
    <source>
        <strain evidence="2">Soda lake</strain>
    </source>
</reference>
<accession>A0A6N1NJU0</accession>
<dbReference type="RefSeq" id="YP_010781658.1">
    <property type="nucleotide sequence ID" value="NC_075039.1"/>
</dbReference>
<name>A0A6N1NJU0_9VIRU</name>
<dbReference type="GeneID" id="80518422"/>
<dbReference type="SUPFAM" id="SSF56300">
    <property type="entry name" value="Metallo-dependent phosphatases"/>
    <property type="match status" value="1"/>
</dbReference>
<feature type="domain" description="Calcineurin-like phosphoesterase" evidence="1">
    <location>
        <begin position="12"/>
        <end position="245"/>
    </location>
</feature>
<proteinExistence type="predicted"/>